<sequence>MVISSIENLEATIDQTSIYDKMSNLKAFDDSKASVKGLVDAGITKIPQIFIVPPINMTDCSDTYETHFIFPVIDLEGIDKMDPIKHKEIVDKVRDASET</sequence>
<evidence type="ECO:0000313" key="2">
    <source>
        <dbReference type="Proteomes" id="UP001371456"/>
    </source>
</evidence>
<dbReference type="AlphaFoldDB" id="A0AAN8T1K2"/>
<organism evidence="1 2">
    <name type="scientific">Solanum bulbocastanum</name>
    <name type="common">Wild potato</name>
    <dbReference type="NCBI Taxonomy" id="147425"/>
    <lineage>
        <taxon>Eukaryota</taxon>
        <taxon>Viridiplantae</taxon>
        <taxon>Streptophyta</taxon>
        <taxon>Embryophyta</taxon>
        <taxon>Tracheophyta</taxon>
        <taxon>Spermatophyta</taxon>
        <taxon>Magnoliopsida</taxon>
        <taxon>eudicotyledons</taxon>
        <taxon>Gunneridae</taxon>
        <taxon>Pentapetalae</taxon>
        <taxon>asterids</taxon>
        <taxon>lamiids</taxon>
        <taxon>Solanales</taxon>
        <taxon>Solanaceae</taxon>
        <taxon>Solanoideae</taxon>
        <taxon>Solaneae</taxon>
        <taxon>Solanum</taxon>
    </lineage>
</organism>
<accession>A0AAN8T1K2</accession>
<dbReference type="Gene3D" id="2.60.120.330">
    <property type="entry name" value="B-lactam Antibiotic, Isopenicillin N Synthase, Chain"/>
    <property type="match status" value="1"/>
</dbReference>
<dbReference type="SUPFAM" id="SSF51197">
    <property type="entry name" value="Clavaminate synthase-like"/>
    <property type="match status" value="1"/>
</dbReference>
<dbReference type="Proteomes" id="UP001371456">
    <property type="component" value="Unassembled WGS sequence"/>
</dbReference>
<keyword evidence="2" id="KW-1185">Reference proteome</keyword>
<gene>
    <name evidence="1" type="ORF">RDI58_022172</name>
</gene>
<name>A0AAN8T1K2_SOLBU</name>
<dbReference type="InterPro" id="IPR027443">
    <property type="entry name" value="IPNS-like_sf"/>
</dbReference>
<protein>
    <submittedName>
        <fullName evidence="1">Uncharacterized protein</fullName>
    </submittedName>
</protein>
<proteinExistence type="predicted"/>
<dbReference type="EMBL" id="JBANQN010000009">
    <property type="protein sequence ID" value="KAK6779988.1"/>
    <property type="molecule type" value="Genomic_DNA"/>
</dbReference>
<reference evidence="1 2" key="1">
    <citation type="submission" date="2024-02" db="EMBL/GenBank/DDBJ databases">
        <title>de novo genome assembly of Solanum bulbocastanum strain 11H21.</title>
        <authorList>
            <person name="Hosaka A.J."/>
        </authorList>
    </citation>
    <scope>NUCLEOTIDE SEQUENCE [LARGE SCALE GENOMIC DNA]</scope>
    <source>
        <tissue evidence="1">Young leaves</tissue>
    </source>
</reference>
<evidence type="ECO:0000313" key="1">
    <source>
        <dbReference type="EMBL" id="KAK6779988.1"/>
    </source>
</evidence>
<comment type="caution">
    <text evidence="1">The sequence shown here is derived from an EMBL/GenBank/DDBJ whole genome shotgun (WGS) entry which is preliminary data.</text>
</comment>